<name>A0A1I3EKJ4_9PLAN</name>
<feature type="compositionally biased region" description="Basic and acidic residues" evidence="1">
    <location>
        <begin position="1"/>
        <end position="12"/>
    </location>
</feature>
<proteinExistence type="predicted"/>
<evidence type="ECO:0000313" key="2">
    <source>
        <dbReference type="EMBL" id="SFH99499.1"/>
    </source>
</evidence>
<dbReference type="EMBL" id="FOQD01000004">
    <property type="protein sequence ID" value="SFH99499.1"/>
    <property type="molecule type" value="Genomic_DNA"/>
</dbReference>
<feature type="compositionally biased region" description="Polar residues" evidence="1">
    <location>
        <begin position="15"/>
        <end position="28"/>
    </location>
</feature>
<dbReference type="AlphaFoldDB" id="A0A1I3EKJ4"/>
<gene>
    <name evidence="2" type="ORF">SAMN05421753_104265</name>
</gene>
<reference evidence="3" key="1">
    <citation type="submission" date="2016-10" db="EMBL/GenBank/DDBJ databases">
        <authorList>
            <person name="Varghese N."/>
            <person name="Submissions S."/>
        </authorList>
    </citation>
    <scope>NUCLEOTIDE SEQUENCE [LARGE SCALE GENOMIC DNA]</scope>
    <source>
        <strain evidence="3">DSM 26348</strain>
    </source>
</reference>
<keyword evidence="3" id="KW-1185">Reference proteome</keyword>
<accession>A0A1I3EKJ4</accession>
<sequence length="104" mass="11650">MINDGARNHPRLENIPQTQDSILNSTVRRPTKVEASSEGESLPGLCPNQCHISVEQPTCPIIFSHDLDYTLQINPPNVIFGQSSSSRLHDVGYECSIIFIYLRQ</sequence>
<dbReference type="Proteomes" id="UP000199518">
    <property type="component" value="Unassembled WGS sequence"/>
</dbReference>
<organism evidence="2 3">
    <name type="scientific">Planctomicrobium piriforme</name>
    <dbReference type="NCBI Taxonomy" id="1576369"/>
    <lineage>
        <taxon>Bacteria</taxon>
        <taxon>Pseudomonadati</taxon>
        <taxon>Planctomycetota</taxon>
        <taxon>Planctomycetia</taxon>
        <taxon>Planctomycetales</taxon>
        <taxon>Planctomycetaceae</taxon>
        <taxon>Planctomicrobium</taxon>
    </lineage>
</organism>
<evidence type="ECO:0000256" key="1">
    <source>
        <dbReference type="SAM" id="MobiDB-lite"/>
    </source>
</evidence>
<protein>
    <submittedName>
        <fullName evidence="2">Uncharacterized protein</fullName>
    </submittedName>
</protein>
<evidence type="ECO:0000313" key="3">
    <source>
        <dbReference type="Proteomes" id="UP000199518"/>
    </source>
</evidence>
<feature type="region of interest" description="Disordered" evidence="1">
    <location>
        <begin position="1"/>
        <end position="41"/>
    </location>
</feature>